<dbReference type="NCBIfam" id="TIGR00254">
    <property type="entry name" value="GGDEF"/>
    <property type="match status" value="1"/>
</dbReference>
<dbReference type="InterPro" id="IPR035919">
    <property type="entry name" value="EAL_sf"/>
</dbReference>
<dbReference type="InterPro" id="IPR001633">
    <property type="entry name" value="EAL_dom"/>
</dbReference>
<dbReference type="RefSeq" id="WP_068809869.1">
    <property type="nucleotide sequence ID" value="NZ_BMIY01000003.1"/>
</dbReference>
<dbReference type="Gene3D" id="3.30.70.270">
    <property type="match status" value="1"/>
</dbReference>
<dbReference type="PANTHER" id="PTHR44757">
    <property type="entry name" value="DIGUANYLATE CYCLASE DGCP"/>
    <property type="match status" value="1"/>
</dbReference>
<comment type="caution">
    <text evidence="10">The sequence shown here is derived from an EMBL/GenBank/DDBJ whole genome shotgun (WGS) entry which is preliminary data.</text>
</comment>
<dbReference type="InterPro" id="IPR029787">
    <property type="entry name" value="Nucleotide_cyclase"/>
</dbReference>
<dbReference type="GO" id="GO:0003824">
    <property type="term" value="F:catalytic activity"/>
    <property type="evidence" value="ECO:0007669"/>
    <property type="project" value="UniProtKB-ARBA"/>
</dbReference>
<keyword evidence="11" id="KW-1185">Reference proteome</keyword>
<feature type="domain" description="EAL" evidence="8">
    <location>
        <begin position="606"/>
        <end position="859"/>
    </location>
</feature>
<feature type="domain" description="GGDEF" evidence="9">
    <location>
        <begin position="464"/>
        <end position="597"/>
    </location>
</feature>
<gene>
    <name evidence="10" type="ORF">GCM10011403_07570</name>
</gene>
<dbReference type="CDD" id="cd01948">
    <property type="entry name" value="EAL"/>
    <property type="match status" value="1"/>
</dbReference>
<keyword evidence="3 5" id="KW-1133">Transmembrane helix</keyword>
<dbReference type="SMART" id="SM00052">
    <property type="entry name" value="EAL"/>
    <property type="match status" value="1"/>
</dbReference>
<evidence type="ECO:0000256" key="1">
    <source>
        <dbReference type="ARBA" id="ARBA00004370"/>
    </source>
</evidence>
<dbReference type="SUPFAM" id="SSF55073">
    <property type="entry name" value="Nucleotide cyclase"/>
    <property type="match status" value="1"/>
</dbReference>
<dbReference type="SMART" id="SM00267">
    <property type="entry name" value="GGDEF"/>
    <property type="match status" value="1"/>
</dbReference>
<dbReference type="AlphaFoldDB" id="A0A917GNQ0"/>
<proteinExistence type="predicted"/>
<evidence type="ECO:0000313" key="10">
    <source>
        <dbReference type="EMBL" id="GGG52869.1"/>
    </source>
</evidence>
<dbReference type="Pfam" id="PF03924">
    <property type="entry name" value="CHASE"/>
    <property type="match status" value="1"/>
</dbReference>
<dbReference type="PROSITE" id="PS50883">
    <property type="entry name" value="EAL"/>
    <property type="match status" value="1"/>
</dbReference>
<dbReference type="SUPFAM" id="SSF141868">
    <property type="entry name" value="EAL domain-like"/>
    <property type="match status" value="1"/>
</dbReference>
<dbReference type="EMBL" id="BMIY01000003">
    <property type="protein sequence ID" value="GGG52869.1"/>
    <property type="molecule type" value="Genomic_DNA"/>
</dbReference>
<dbReference type="InterPro" id="IPR052155">
    <property type="entry name" value="Biofilm_reg_signaling"/>
</dbReference>
<dbReference type="PROSITE" id="PS50887">
    <property type="entry name" value="GGDEF"/>
    <property type="match status" value="1"/>
</dbReference>
<dbReference type="PANTHER" id="PTHR44757:SF2">
    <property type="entry name" value="BIOFILM ARCHITECTURE MAINTENANCE PROTEIN MBAA"/>
    <property type="match status" value="1"/>
</dbReference>
<comment type="subcellular location">
    <subcellularLocation>
        <location evidence="1">Membrane</location>
    </subcellularLocation>
</comment>
<feature type="domain" description="PAC" evidence="6">
    <location>
        <begin position="381"/>
        <end position="432"/>
    </location>
</feature>
<evidence type="ECO:0000256" key="4">
    <source>
        <dbReference type="ARBA" id="ARBA00023136"/>
    </source>
</evidence>
<reference evidence="10" key="2">
    <citation type="submission" date="2020-09" db="EMBL/GenBank/DDBJ databases">
        <authorList>
            <person name="Sun Q."/>
            <person name="Zhou Y."/>
        </authorList>
    </citation>
    <scope>NUCLEOTIDE SEQUENCE</scope>
    <source>
        <strain evidence="10">CGMCC 1.15425</strain>
    </source>
</reference>
<keyword evidence="2 5" id="KW-0812">Transmembrane</keyword>
<dbReference type="Pfam" id="PF00563">
    <property type="entry name" value="EAL"/>
    <property type="match status" value="1"/>
</dbReference>
<evidence type="ECO:0000256" key="5">
    <source>
        <dbReference type="SAM" id="Phobius"/>
    </source>
</evidence>
<keyword evidence="4 5" id="KW-0472">Membrane</keyword>
<dbReference type="CDD" id="cd01949">
    <property type="entry name" value="GGDEF"/>
    <property type="match status" value="1"/>
</dbReference>
<feature type="domain" description="CHASE" evidence="7">
    <location>
        <begin position="125"/>
        <end position="212"/>
    </location>
</feature>
<dbReference type="InterPro" id="IPR042240">
    <property type="entry name" value="CHASE_sf"/>
</dbReference>
<dbReference type="PROSITE" id="PS50839">
    <property type="entry name" value="CHASE"/>
    <property type="match status" value="1"/>
</dbReference>
<sequence length="866" mass="96505">MQKATQSQQDRTMPSPWAVWGRLIVHWVLLLALVLIFHTYLEYRLAQREKQSWEAEVSDRLSTIRYQLESTLSNTLSLINGVAAFIASDPNFTDDQFQLYAETVVEREPTLLSLVAAPGLVARHIYPFAGNEAVLGLDYLQNDEQRDSVLQAVEQREMVVDGPVALVQGGNGFIGRMPVLVDVEGGEAQVWGIVASAIRIDSVYEAAGLEDIDSLANMAIRDAVSGETFYGNGAVFDNEMAIVMPVSAANRSWEFAAMPRAPIGAGAGVFVLRASSLAVFLGLASLLLLRHRQENQNARLRRIIFSNEQFLRAVEQVSHVGGWRWNGTVFTDLSAHARQILSIPSVGKAVPMSEFTSSFNASSRQALSDYIEIAFLNREKLDCEIEVQRNNGESLWLHIKAAIDQSDTKSPELIGAIQNITQQKKADQIIEFQANYDQLTRLPNRALFLDRLRHALLMAKRDQKRIAVLFFDLDNFKSVNDNLGHDAGDDLLIETGQRIQACMRTSDTVARHSGDEFVALLTDVGSAAVVSRIADDIVASMRQPFVLDGRSVYCSVSVGIAFSPDDGSDVDTLVIKADQAMYQVKKSGRNGWQFYTQAMQKESEEKHQLFNDLVVAIGQNELQVYYQPVVRASDGQVVSCEALVRWPQSEGKLISTDLFISVAEERGLVNRIDLFVLRNSLAFIQQMNEELDTKVHLSVNVSPRLLHLRDEDAKAWLDTLRQRQEVDLTIEITERVLVEDSDDTHEVLHELDLAGIRIAIDDFGTGYSGLSYFSRFPVSVVKIDRSFINGLNTSETETTLVETILLLANKLGVQVIAEGVETESQAAFLRANHCDMLQGYHIAPPMPEKEFLAFVKRNKTSVVESH</sequence>
<dbReference type="InterPro" id="IPR006189">
    <property type="entry name" value="CHASE_dom"/>
</dbReference>
<accession>A0A917GNQ0</accession>
<protein>
    <submittedName>
        <fullName evidence="10">Diguanylate cyclase</fullName>
    </submittedName>
</protein>
<evidence type="ECO:0000259" key="8">
    <source>
        <dbReference type="PROSITE" id="PS50883"/>
    </source>
</evidence>
<evidence type="ECO:0000313" key="11">
    <source>
        <dbReference type="Proteomes" id="UP000627715"/>
    </source>
</evidence>
<dbReference type="Pfam" id="PF00990">
    <property type="entry name" value="GGDEF"/>
    <property type="match status" value="1"/>
</dbReference>
<feature type="transmembrane region" description="Helical" evidence="5">
    <location>
        <begin position="20"/>
        <end position="41"/>
    </location>
</feature>
<dbReference type="InterPro" id="IPR043128">
    <property type="entry name" value="Rev_trsase/Diguanyl_cyclase"/>
</dbReference>
<evidence type="ECO:0000259" key="9">
    <source>
        <dbReference type="PROSITE" id="PS50887"/>
    </source>
</evidence>
<dbReference type="PROSITE" id="PS50113">
    <property type="entry name" value="PAC"/>
    <property type="match status" value="1"/>
</dbReference>
<dbReference type="OrthoDB" id="9804951at2"/>
<organism evidence="10 11">
    <name type="scientific">Pseudohongiella nitratireducens</name>
    <dbReference type="NCBI Taxonomy" id="1768907"/>
    <lineage>
        <taxon>Bacteria</taxon>
        <taxon>Pseudomonadati</taxon>
        <taxon>Pseudomonadota</taxon>
        <taxon>Gammaproteobacteria</taxon>
        <taxon>Pseudomonadales</taxon>
        <taxon>Pseudohongiellaceae</taxon>
        <taxon>Pseudohongiella</taxon>
    </lineage>
</organism>
<dbReference type="SMART" id="SM01079">
    <property type="entry name" value="CHASE"/>
    <property type="match status" value="1"/>
</dbReference>
<dbReference type="InterPro" id="IPR000700">
    <property type="entry name" value="PAS-assoc_C"/>
</dbReference>
<dbReference type="GO" id="GO:0007165">
    <property type="term" value="P:signal transduction"/>
    <property type="evidence" value="ECO:0007669"/>
    <property type="project" value="UniProtKB-ARBA"/>
</dbReference>
<dbReference type="InterPro" id="IPR000160">
    <property type="entry name" value="GGDEF_dom"/>
</dbReference>
<dbReference type="Proteomes" id="UP000627715">
    <property type="component" value="Unassembled WGS sequence"/>
</dbReference>
<dbReference type="Gene3D" id="3.30.450.20">
    <property type="entry name" value="PAS domain"/>
    <property type="match status" value="1"/>
</dbReference>
<reference evidence="10" key="1">
    <citation type="journal article" date="2014" name="Int. J. Syst. Evol. Microbiol.">
        <title>Complete genome sequence of Corynebacterium casei LMG S-19264T (=DSM 44701T), isolated from a smear-ripened cheese.</title>
        <authorList>
            <consortium name="US DOE Joint Genome Institute (JGI-PGF)"/>
            <person name="Walter F."/>
            <person name="Albersmeier A."/>
            <person name="Kalinowski J."/>
            <person name="Ruckert C."/>
        </authorList>
    </citation>
    <scope>NUCLEOTIDE SEQUENCE</scope>
    <source>
        <strain evidence="10">CGMCC 1.15425</strain>
    </source>
</reference>
<dbReference type="Gene3D" id="3.30.450.350">
    <property type="entry name" value="CHASE domain"/>
    <property type="match status" value="1"/>
</dbReference>
<dbReference type="Gene3D" id="3.20.20.450">
    <property type="entry name" value="EAL domain"/>
    <property type="match status" value="1"/>
</dbReference>
<evidence type="ECO:0000256" key="2">
    <source>
        <dbReference type="ARBA" id="ARBA00022692"/>
    </source>
</evidence>
<name>A0A917GNQ0_9GAMM</name>
<evidence type="ECO:0000256" key="3">
    <source>
        <dbReference type="ARBA" id="ARBA00022989"/>
    </source>
</evidence>
<dbReference type="GO" id="GO:0016020">
    <property type="term" value="C:membrane"/>
    <property type="evidence" value="ECO:0007669"/>
    <property type="project" value="UniProtKB-SubCell"/>
</dbReference>
<evidence type="ECO:0000259" key="7">
    <source>
        <dbReference type="PROSITE" id="PS50839"/>
    </source>
</evidence>
<evidence type="ECO:0000259" key="6">
    <source>
        <dbReference type="PROSITE" id="PS50113"/>
    </source>
</evidence>